<dbReference type="InterPro" id="IPR045427">
    <property type="entry name" value="MoxR"/>
</dbReference>
<dbReference type="InterPro" id="IPR050513">
    <property type="entry name" value="RavA_ATPases"/>
</dbReference>
<dbReference type="SMART" id="SM00382">
    <property type="entry name" value="AAA"/>
    <property type="match status" value="1"/>
</dbReference>
<proteinExistence type="predicted"/>
<dbReference type="SUPFAM" id="SSF52540">
    <property type="entry name" value="P-loop containing nucleoside triphosphate hydrolases"/>
    <property type="match status" value="1"/>
</dbReference>
<reference evidence="3" key="1">
    <citation type="submission" date="2018-11" db="EMBL/GenBank/DDBJ databases">
        <title>Shewanella sp. M2.</title>
        <authorList>
            <person name="Hwang Y.J."/>
            <person name="Hwang C.Y."/>
        </authorList>
    </citation>
    <scope>NUCLEOTIDE SEQUENCE [LARGE SCALE GENOMIC DNA]</scope>
    <source>
        <strain evidence="3">LMG 19866</strain>
    </source>
</reference>
<evidence type="ECO:0000313" key="2">
    <source>
        <dbReference type="EMBL" id="AZG75243.1"/>
    </source>
</evidence>
<dbReference type="PRINTS" id="PR00300">
    <property type="entry name" value="CLPPROTEASEA"/>
</dbReference>
<keyword evidence="3" id="KW-1185">Reference proteome</keyword>
<evidence type="ECO:0000259" key="1">
    <source>
        <dbReference type="SMART" id="SM00382"/>
    </source>
</evidence>
<dbReference type="PANTHER" id="PTHR32204:SF0">
    <property type="entry name" value="ATPASE RAVA"/>
    <property type="match status" value="1"/>
</dbReference>
<dbReference type="KEGG" id="slj:EGC82_18195"/>
<accession>A0A3G8LZV8</accession>
<dbReference type="PANTHER" id="PTHR32204">
    <property type="entry name" value="ATPASE RAVA"/>
    <property type="match status" value="1"/>
</dbReference>
<dbReference type="EMBL" id="CP034015">
    <property type="protein sequence ID" value="AZG75243.1"/>
    <property type="molecule type" value="Genomic_DNA"/>
</dbReference>
<gene>
    <name evidence="2" type="ORF">EGC82_18195</name>
</gene>
<feature type="domain" description="AAA+ ATPase" evidence="1">
    <location>
        <begin position="21"/>
        <end position="162"/>
    </location>
</feature>
<name>A0A3G8LZV8_9GAMM</name>
<dbReference type="Gene3D" id="3.40.50.300">
    <property type="entry name" value="P-loop containing nucleotide triphosphate hydrolases"/>
    <property type="match status" value="1"/>
</dbReference>
<dbReference type="Pfam" id="PF17868">
    <property type="entry name" value="AAA_lid_8"/>
    <property type="match status" value="1"/>
</dbReference>
<dbReference type="InterPro" id="IPR001270">
    <property type="entry name" value="ClpA/B"/>
</dbReference>
<dbReference type="InterPro" id="IPR041538">
    <property type="entry name" value="RavA-like_AAA_lid"/>
</dbReference>
<dbReference type="InterPro" id="IPR027417">
    <property type="entry name" value="P-loop_NTPase"/>
</dbReference>
<dbReference type="AlphaFoldDB" id="A0A3G8LZV8"/>
<dbReference type="OrthoDB" id="1814213at2"/>
<dbReference type="GO" id="GO:0005524">
    <property type="term" value="F:ATP binding"/>
    <property type="evidence" value="ECO:0007669"/>
    <property type="project" value="InterPro"/>
</dbReference>
<sequence length="479" mass="54682">MNKGLLERNEQVKLMLLAALAGEHVLLIGPPGTAKSELAKRLKSVFVEASYFERLLTRFSVPEELFGPLSIKALEDDRYKRLTSGYLPEASVAFIDEIFKANSAILNSLLTLLNEREFDNGNRRYKVPLISVVAASNELPEGEELSALYDRFMLRSFVAPVSNESFQSLLMLSGSAFDPELEVRLRLEDLIEVQQLSEKVLVTPSVIELCKAFREHLQREDIYVSDRRWRKVIKLMKVSAFTAGMNEISNYDAWILPHCLWNKPEEFKGLLDLYKQAIALDGDFSSERLNTALLAWEQRLREESVKKVQKTNEKGRLLFHTANGRQTSKPVSEVQKTNKDGQLLYKDRWDKETINSNETPIMVDKENEPFLVTYNYSIGHIQSRVNSVKELENSISKHLSQLNEQLEQVGNVFATHIWIDQALETEITLNISHAKEHSNTLLKRAKLLIKGFESLSVEDPLNVLETRQADSILEGELCE</sequence>
<dbReference type="Pfam" id="PF20030">
    <property type="entry name" value="bpMoxR"/>
    <property type="match status" value="1"/>
</dbReference>
<dbReference type="Proteomes" id="UP000278035">
    <property type="component" value="Chromosome"/>
</dbReference>
<protein>
    <submittedName>
        <fullName evidence="2">ATPase</fullName>
    </submittedName>
</protein>
<dbReference type="InterPro" id="IPR003593">
    <property type="entry name" value="AAA+_ATPase"/>
</dbReference>
<dbReference type="CDD" id="cd00009">
    <property type="entry name" value="AAA"/>
    <property type="match status" value="1"/>
</dbReference>
<evidence type="ECO:0000313" key="3">
    <source>
        <dbReference type="Proteomes" id="UP000278035"/>
    </source>
</evidence>
<organism evidence="2 3">
    <name type="scientific">Shewanella livingstonensis</name>
    <dbReference type="NCBI Taxonomy" id="150120"/>
    <lineage>
        <taxon>Bacteria</taxon>
        <taxon>Pseudomonadati</taxon>
        <taxon>Pseudomonadota</taxon>
        <taxon>Gammaproteobacteria</taxon>
        <taxon>Alteromonadales</taxon>
        <taxon>Shewanellaceae</taxon>
        <taxon>Shewanella</taxon>
    </lineage>
</organism>